<evidence type="ECO:0000256" key="11">
    <source>
        <dbReference type="ARBA" id="ARBA00023204"/>
    </source>
</evidence>
<keyword evidence="10" id="KW-0520">NAD</keyword>
<dbReference type="Gene3D" id="2.40.50.140">
    <property type="entry name" value="Nucleic acid-binding proteins"/>
    <property type="match status" value="1"/>
</dbReference>
<evidence type="ECO:0000256" key="9">
    <source>
        <dbReference type="ARBA" id="ARBA00022842"/>
    </source>
</evidence>
<dbReference type="InterPro" id="IPR013839">
    <property type="entry name" value="DNAligase_adenylation"/>
</dbReference>
<comment type="catalytic activity">
    <reaction evidence="12">
        <text>NAD(+) + (deoxyribonucleotide)n-3'-hydroxyl + 5'-phospho-(deoxyribonucleotide)m = (deoxyribonucleotide)n+m + AMP + beta-nicotinamide D-nucleotide.</text>
        <dbReference type="EC" id="6.5.1.2"/>
    </reaction>
</comment>
<reference evidence="14" key="1">
    <citation type="submission" date="2018-06" db="EMBL/GenBank/DDBJ databases">
        <authorList>
            <person name="Zhirakovskaya E."/>
        </authorList>
    </citation>
    <scope>NUCLEOTIDE SEQUENCE</scope>
</reference>
<dbReference type="Pfam" id="PF00533">
    <property type="entry name" value="BRCT"/>
    <property type="match status" value="1"/>
</dbReference>
<dbReference type="GO" id="GO:0046872">
    <property type="term" value="F:metal ion binding"/>
    <property type="evidence" value="ECO:0007669"/>
    <property type="project" value="UniProtKB-KW"/>
</dbReference>
<dbReference type="InterPro" id="IPR013840">
    <property type="entry name" value="DNAligase_N"/>
</dbReference>
<keyword evidence="4 14" id="KW-0436">Ligase</keyword>
<dbReference type="PIRSF" id="PIRSF001604">
    <property type="entry name" value="LigA"/>
    <property type="match status" value="1"/>
</dbReference>
<dbReference type="EC" id="6.5.1.2" evidence="3"/>
<dbReference type="EMBL" id="UOED01000130">
    <property type="protein sequence ID" value="VAV98659.1"/>
    <property type="molecule type" value="Genomic_DNA"/>
</dbReference>
<dbReference type="SUPFAM" id="SSF47781">
    <property type="entry name" value="RuvA domain 2-like"/>
    <property type="match status" value="1"/>
</dbReference>
<name>A0A3B0S305_9ZZZZ</name>
<evidence type="ECO:0000256" key="5">
    <source>
        <dbReference type="ARBA" id="ARBA00022705"/>
    </source>
</evidence>
<evidence type="ECO:0000256" key="8">
    <source>
        <dbReference type="ARBA" id="ARBA00022833"/>
    </source>
</evidence>
<dbReference type="SUPFAM" id="SSF56091">
    <property type="entry name" value="DNA ligase/mRNA capping enzyme, catalytic domain"/>
    <property type="match status" value="1"/>
</dbReference>
<evidence type="ECO:0000256" key="3">
    <source>
        <dbReference type="ARBA" id="ARBA00012722"/>
    </source>
</evidence>
<dbReference type="FunFam" id="1.10.150.20:FF:000007">
    <property type="entry name" value="DNA ligase"/>
    <property type="match status" value="1"/>
</dbReference>
<dbReference type="GO" id="GO:0003911">
    <property type="term" value="F:DNA ligase (NAD+) activity"/>
    <property type="evidence" value="ECO:0007669"/>
    <property type="project" value="UniProtKB-EC"/>
</dbReference>
<dbReference type="GO" id="GO:0005829">
    <property type="term" value="C:cytosol"/>
    <property type="evidence" value="ECO:0007669"/>
    <property type="project" value="TreeGrafter"/>
</dbReference>
<organism evidence="14">
    <name type="scientific">hydrothermal vent metagenome</name>
    <dbReference type="NCBI Taxonomy" id="652676"/>
    <lineage>
        <taxon>unclassified sequences</taxon>
        <taxon>metagenomes</taxon>
        <taxon>ecological metagenomes</taxon>
    </lineage>
</organism>
<dbReference type="InterPro" id="IPR001357">
    <property type="entry name" value="BRCT_dom"/>
</dbReference>
<proteinExistence type="inferred from homology"/>
<dbReference type="PANTHER" id="PTHR23389">
    <property type="entry name" value="CHROMOSOME TRANSMISSION FIDELITY FACTOR 18"/>
    <property type="match status" value="1"/>
</dbReference>
<keyword evidence="6" id="KW-0479">Metal-binding</keyword>
<evidence type="ECO:0000256" key="6">
    <source>
        <dbReference type="ARBA" id="ARBA00022723"/>
    </source>
</evidence>
<dbReference type="SUPFAM" id="SSF52113">
    <property type="entry name" value="BRCT domain"/>
    <property type="match status" value="1"/>
</dbReference>
<dbReference type="InterPro" id="IPR010994">
    <property type="entry name" value="RuvA_2-like"/>
</dbReference>
<evidence type="ECO:0000256" key="12">
    <source>
        <dbReference type="ARBA" id="ARBA00034005"/>
    </source>
</evidence>
<dbReference type="PROSITE" id="PS01055">
    <property type="entry name" value="DNA_LIGASE_N1"/>
    <property type="match status" value="1"/>
</dbReference>
<dbReference type="Gene3D" id="3.30.470.30">
    <property type="entry name" value="DNA ligase/mRNA capping enzyme"/>
    <property type="match status" value="1"/>
</dbReference>
<comment type="function">
    <text evidence="2">DNA ligase that catalyzes the formation of phosphodiester linkages between 5'-phosphoryl and 3'-hydroxyl groups in double-stranded DNA using NAD as a coenzyme and as the energy source for the reaction. It is essential for DNA replication and repair of damaged DNA.</text>
</comment>
<dbReference type="PROSITE" id="PS50172">
    <property type="entry name" value="BRCT"/>
    <property type="match status" value="1"/>
</dbReference>
<dbReference type="Pfam" id="PF03119">
    <property type="entry name" value="DNA_ligase_ZBD"/>
    <property type="match status" value="1"/>
</dbReference>
<dbReference type="InterPro" id="IPR004150">
    <property type="entry name" value="NAD_DNA_ligase_OB"/>
</dbReference>
<dbReference type="NCBIfam" id="TIGR00575">
    <property type="entry name" value="dnlj"/>
    <property type="match status" value="1"/>
</dbReference>
<dbReference type="FunFam" id="3.30.470.30:FF:000001">
    <property type="entry name" value="DNA ligase"/>
    <property type="match status" value="1"/>
</dbReference>
<dbReference type="Pfam" id="PF12826">
    <property type="entry name" value="HHH_2"/>
    <property type="match status" value="1"/>
</dbReference>
<evidence type="ECO:0000259" key="13">
    <source>
        <dbReference type="PROSITE" id="PS50172"/>
    </source>
</evidence>
<keyword evidence="11" id="KW-0234">DNA repair</keyword>
<sequence length="696" mass="76503">MSDIHSITVTNLSEAQARKELAYLSDEIARHDALYHGQDNPAISDADYDALRKRNKEIEARFPYLIRGDSPDKRVGSPLPQSSGFQKVSHRRPMLSLDNAFSPEDVFEFVARVKRFLNLPDEAISLMAEPKIDGLSASLRYEKGIFVQGLTRGDGKVGEDITENLKTITDIPKRLSGTGWPDVLEIRGEVYMAKEDFFALNARQEEAGKPPFANPRNAAAGSLRQLDSGITARRNLHFFAYGWGEVSAEFGGTQDGCFQKMQGWGFVVNDLAGLCDGAAAAIAHYDLIAEQRAKLPYDIDGVVYKVNRLDWQERLGMVARAPRWAIAHKFPAEKARTTLKDVDYQVGRTGVITPVARLVPITVGGVVVSNATLHNADEIVRLGLKIGDEVIIQRAGDVIPQVVAVAKTTGSSQPIVFPTICPSCGSQLERDEGEVAWRCSGGLICPAQRVERLRHFVSRNAFDIDGLGKKQIEFFFNEGLIESPADIFTLEERDAEGLTRLKNRDGWGDLSVKNLWAAIDQRRVISMDRFLFALGIHHVGQQNARLFCLNYLTIDRFIAAVEAAQDPGSEAYAELLNIDGIGPKVADTVINFFAEPHNRDVVKRLLQQVRVEDFKAPDMGSSPVAGKTVVFTGSLEKMTRQEAKASAEKLGAKVSGSVSKKTDMVIAGPGAGSKLKKAVDLGVKTLSEDEWLALIR</sequence>
<dbReference type="CDD" id="cd00114">
    <property type="entry name" value="LIGANc"/>
    <property type="match status" value="1"/>
</dbReference>
<keyword evidence="9" id="KW-0460">Magnesium</keyword>
<dbReference type="InterPro" id="IPR041663">
    <property type="entry name" value="DisA/LigA_HHH"/>
</dbReference>
<evidence type="ECO:0000256" key="10">
    <source>
        <dbReference type="ARBA" id="ARBA00023027"/>
    </source>
</evidence>
<dbReference type="PANTHER" id="PTHR23389:SF9">
    <property type="entry name" value="DNA LIGASE"/>
    <property type="match status" value="1"/>
</dbReference>
<dbReference type="GO" id="GO:0006281">
    <property type="term" value="P:DNA repair"/>
    <property type="evidence" value="ECO:0007669"/>
    <property type="project" value="UniProtKB-KW"/>
</dbReference>
<evidence type="ECO:0000256" key="7">
    <source>
        <dbReference type="ARBA" id="ARBA00022763"/>
    </source>
</evidence>
<dbReference type="PROSITE" id="PS01056">
    <property type="entry name" value="DNA_LIGASE_N2"/>
    <property type="match status" value="1"/>
</dbReference>
<evidence type="ECO:0000256" key="2">
    <source>
        <dbReference type="ARBA" id="ARBA00004067"/>
    </source>
</evidence>
<keyword evidence="7" id="KW-0227">DNA damage</keyword>
<dbReference type="Gene3D" id="1.10.287.610">
    <property type="entry name" value="Helix hairpin bin"/>
    <property type="match status" value="1"/>
</dbReference>
<evidence type="ECO:0000256" key="1">
    <source>
        <dbReference type="ARBA" id="ARBA00001946"/>
    </source>
</evidence>
<dbReference type="InterPro" id="IPR033136">
    <property type="entry name" value="DNA_ligase_CS"/>
</dbReference>
<gene>
    <name evidence="14" type="ORF">MNBD_ALPHA02-2170</name>
</gene>
<dbReference type="SMART" id="SM00532">
    <property type="entry name" value="LIGANc"/>
    <property type="match status" value="1"/>
</dbReference>
<dbReference type="CDD" id="cd17748">
    <property type="entry name" value="BRCT_DNA_ligase_like"/>
    <property type="match status" value="1"/>
</dbReference>
<dbReference type="InterPro" id="IPR018239">
    <property type="entry name" value="DNA_ligase_AS"/>
</dbReference>
<dbReference type="Gene3D" id="6.20.10.30">
    <property type="match status" value="1"/>
</dbReference>
<keyword evidence="8" id="KW-0862">Zinc</keyword>
<dbReference type="InterPro" id="IPR001679">
    <property type="entry name" value="DNA_ligase"/>
</dbReference>
<dbReference type="FunFam" id="2.40.50.140:FF:000012">
    <property type="entry name" value="DNA ligase"/>
    <property type="match status" value="1"/>
</dbReference>
<dbReference type="HAMAP" id="MF_01588">
    <property type="entry name" value="DNA_ligase_A"/>
    <property type="match status" value="1"/>
</dbReference>
<dbReference type="Pfam" id="PF01653">
    <property type="entry name" value="DNA_ligase_aden"/>
    <property type="match status" value="1"/>
</dbReference>
<dbReference type="NCBIfam" id="NF005932">
    <property type="entry name" value="PRK07956.1"/>
    <property type="match status" value="1"/>
</dbReference>
<dbReference type="AlphaFoldDB" id="A0A3B0S305"/>
<dbReference type="Pfam" id="PF03120">
    <property type="entry name" value="OB_DNA_ligase"/>
    <property type="match status" value="1"/>
</dbReference>
<dbReference type="Gene3D" id="3.40.50.10190">
    <property type="entry name" value="BRCT domain"/>
    <property type="match status" value="1"/>
</dbReference>
<comment type="cofactor">
    <cofactor evidence="1">
        <name>Mg(2+)</name>
        <dbReference type="ChEBI" id="CHEBI:18420"/>
    </cofactor>
</comment>
<dbReference type="InterPro" id="IPR004149">
    <property type="entry name" value="Znf_DNAligase_C4"/>
</dbReference>
<protein>
    <recommendedName>
        <fullName evidence="3">DNA ligase (NAD(+))</fullName>
        <ecNumber evidence="3">6.5.1.2</ecNumber>
    </recommendedName>
</protein>
<dbReference type="GO" id="GO:0006260">
    <property type="term" value="P:DNA replication"/>
    <property type="evidence" value="ECO:0007669"/>
    <property type="project" value="UniProtKB-KW"/>
</dbReference>
<dbReference type="Gene3D" id="1.10.150.20">
    <property type="entry name" value="5' to 3' exonuclease, C-terminal subdomain"/>
    <property type="match status" value="2"/>
</dbReference>
<keyword evidence="5" id="KW-0235">DNA replication</keyword>
<accession>A0A3B0S305</accession>
<feature type="domain" description="BRCT" evidence="13">
    <location>
        <begin position="619"/>
        <end position="692"/>
    </location>
</feature>
<dbReference type="SMART" id="SM00292">
    <property type="entry name" value="BRCT"/>
    <property type="match status" value="1"/>
</dbReference>
<dbReference type="InterPro" id="IPR012340">
    <property type="entry name" value="NA-bd_OB-fold"/>
</dbReference>
<evidence type="ECO:0000256" key="4">
    <source>
        <dbReference type="ARBA" id="ARBA00022598"/>
    </source>
</evidence>
<dbReference type="InterPro" id="IPR036420">
    <property type="entry name" value="BRCT_dom_sf"/>
</dbReference>
<dbReference type="SUPFAM" id="SSF50249">
    <property type="entry name" value="Nucleic acid-binding proteins"/>
    <property type="match status" value="1"/>
</dbReference>
<evidence type="ECO:0000313" key="14">
    <source>
        <dbReference type="EMBL" id="VAV98659.1"/>
    </source>
</evidence>